<feature type="non-terminal residue" evidence="2">
    <location>
        <position position="1"/>
    </location>
</feature>
<evidence type="ECO:0000313" key="3">
    <source>
        <dbReference type="Proteomes" id="UP001149813"/>
    </source>
</evidence>
<evidence type="ECO:0000313" key="2">
    <source>
        <dbReference type="EMBL" id="KAJ1718183.1"/>
    </source>
</evidence>
<reference evidence="2" key="1">
    <citation type="submission" date="2022-07" db="EMBL/GenBank/DDBJ databases">
        <title>Phylogenomic reconstructions and comparative analyses of Kickxellomycotina fungi.</title>
        <authorList>
            <person name="Reynolds N.K."/>
            <person name="Stajich J.E."/>
            <person name="Barry K."/>
            <person name="Grigoriev I.V."/>
            <person name="Crous P."/>
            <person name="Smith M.E."/>
        </authorList>
    </citation>
    <scope>NUCLEOTIDE SEQUENCE</scope>
    <source>
        <strain evidence="2">NBRC 32514</strain>
    </source>
</reference>
<dbReference type="EMBL" id="JANBOJ010001163">
    <property type="protein sequence ID" value="KAJ1718183.1"/>
    <property type="molecule type" value="Genomic_DNA"/>
</dbReference>
<feature type="region of interest" description="Disordered" evidence="1">
    <location>
        <begin position="14"/>
        <end position="39"/>
    </location>
</feature>
<sequence>TAIIDNSVNMPTSTFTPMRAKTSGVGHMASKDSDANANANRYKDEARDYVDERLWLDFEGLTELAAPANAELRERADSVAKQIAEEFE</sequence>
<feature type="non-terminal residue" evidence="2">
    <location>
        <position position="88"/>
    </location>
</feature>
<protein>
    <submittedName>
        <fullName evidence="2">Uncharacterized protein</fullName>
    </submittedName>
</protein>
<keyword evidence="3" id="KW-1185">Reference proteome</keyword>
<organism evidence="2 3">
    <name type="scientific">Coemansia erecta</name>
    <dbReference type="NCBI Taxonomy" id="147472"/>
    <lineage>
        <taxon>Eukaryota</taxon>
        <taxon>Fungi</taxon>
        <taxon>Fungi incertae sedis</taxon>
        <taxon>Zoopagomycota</taxon>
        <taxon>Kickxellomycotina</taxon>
        <taxon>Kickxellomycetes</taxon>
        <taxon>Kickxellales</taxon>
        <taxon>Kickxellaceae</taxon>
        <taxon>Coemansia</taxon>
    </lineage>
</organism>
<evidence type="ECO:0000256" key="1">
    <source>
        <dbReference type="SAM" id="MobiDB-lite"/>
    </source>
</evidence>
<gene>
    <name evidence="2" type="ORF">LPJ53_006636</name>
</gene>
<accession>A0A9W8CNL7</accession>
<dbReference type="Proteomes" id="UP001149813">
    <property type="component" value="Unassembled WGS sequence"/>
</dbReference>
<dbReference type="AlphaFoldDB" id="A0A9W8CNL7"/>
<name>A0A9W8CNL7_9FUNG</name>
<comment type="caution">
    <text evidence="2">The sequence shown here is derived from an EMBL/GenBank/DDBJ whole genome shotgun (WGS) entry which is preliminary data.</text>
</comment>
<proteinExistence type="predicted"/>